<evidence type="ECO:0000259" key="2">
    <source>
        <dbReference type="Pfam" id="PF06452"/>
    </source>
</evidence>
<dbReference type="Pfam" id="PF06452">
    <property type="entry name" value="CBM9_1"/>
    <property type="match status" value="1"/>
</dbReference>
<evidence type="ECO:0000256" key="1">
    <source>
        <dbReference type="SAM" id="SignalP"/>
    </source>
</evidence>
<dbReference type="SUPFAM" id="SSF49344">
    <property type="entry name" value="CBD9-like"/>
    <property type="match status" value="1"/>
</dbReference>
<evidence type="ECO:0000259" key="3">
    <source>
        <dbReference type="Pfam" id="PF19313"/>
    </source>
</evidence>
<feature type="domain" description="Carbohydrate-binding" evidence="2">
    <location>
        <begin position="67"/>
        <end position="213"/>
    </location>
</feature>
<feature type="domain" description="DUF5916" evidence="3">
    <location>
        <begin position="289"/>
        <end position="364"/>
    </location>
</feature>
<keyword evidence="5" id="KW-1185">Reference proteome</keyword>
<dbReference type="Gene3D" id="2.60.40.1190">
    <property type="match status" value="1"/>
</dbReference>
<proteinExistence type="predicted"/>
<dbReference type="InterPro" id="IPR045670">
    <property type="entry name" value="DUF5916"/>
</dbReference>
<name>A0ABP3WJ98_9GAMM</name>
<sequence>MSKLSSNSFLSFATFFLPLSLAFNTLSNNALAQDKAETPVSINSSQKPNTLALSSLNIPNSTKTITIDGELDDAIWADALVVPLDIVNSPWDNLPSPIKTEAKIIENGDFLYIAFIADDPEPEKIQGFLGDRDTKWSDDIVGIKLDTHNNRRLNYEFFVNPFGVQNDAIFNEITGEANDLWDGIWHSYGKITPQGYQVEIAIPYNILNFEENGEVKKWAIELLRSYPRETRLRISHVPLDRDNPCWLCQYPEAVGFEKAQTGNNVRVTPAITASKAQSKDVYNPQSAWQDDNELEAGIDLRWGIDANTSLNATINPDFSTVEADAGQLSINTTFSLFYDEKRAFFLDNNDYFDSNYDLVYTRNIVAPDYGAKLTGRSQKHSYGVFMTNDTETNFFMPGNLSSDVASLNEESHSAALRYRYDHNDDLSLGAISTLRQSSDYHNYVAGFDGRYRITDSNIIRAQVLTSQTQYPDDLFKSFCLGDECIDDNTSPNDCSFGNCAYSEQVSRSNIQGEFSDQAIKVDYMHDSEYWQVDLSHQNIGKNFRADLGYLPKIDKKENAASVTRLFYGEPNSLWQQAELSGQWNMITNVNNEFIERSMDGSFYIDGPRQSALEVTLTHAEKIGLRHDDSSLAIEGNTTRFTENQVNIYSKAQLNPRLYMNIDMTYGDKIDYRNNRLGTINNVSANLTWNITNHLEFDITHTYSELNAENINNPTSGDNVYTAHLTNLLLSYQFDVQSYLKLTLVYSDIDRNVNNNPYTTVSAKNKDLSSQLIYAYKLNPQTVFFLGYSDNSYQDDYLDDLSRAERTFFSKISYSWMP</sequence>
<accession>A0ABP3WJ98</accession>
<dbReference type="Pfam" id="PF19313">
    <property type="entry name" value="DUF5916"/>
    <property type="match status" value="1"/>
</dbReference>
<evidence type="ECO:0000313" key="4">
    <source>
        <dbReference type="EMBL" id="GAA0819644.1"/>
    </source>
</evidence>
<keyword evidence="1" id="KW-0732">Signal</keyword>
<dbReference type="CDD" id="cd09618">
    <property type="entry name" value="CBM9_like_2"/>
    <property type="match status" value="1"/>
</dbReference>
<dbReference type="RefSeq" id="WP_343817733.1">
    <property type="nucleotide sequence ID" value="NZ_BAAAFA010000008.1"/>
</dbReference>
<feature type="signal peptide" evidence="1">
    <location>
        <begin position="1"/>
        <end position="32"/>
    </location>
</feature>
<dbReference type="InterPro" id="IPR010502">
    <property type="entry name" value="Carb-bd_dom_fam9"/>
</dbReference>
<evidence type="ECO:0000313" key="5">
    <source>
        <dbReference type="Proteomes" id="UP001500021"/>
    </source>
</evidence>
<dbReference type="EMBL" id="BAAAFA010000008">
    <property type="protein sequence ID" value="GAA0819644.1"/>
    <property type="molecule type" value="Genomic_DNA"/>
</dbReference>
<gene>
    <name evidence="4" type="ORF">GCM10009111_23970</name>
</gene>
<protein>
    <submittedName>
        <fullName evidence="4">DUF5916 domain-containing protein</fullName>
    </submittedName>
</protein>
<organism evidence="4 5">
    <name type="scientific">Colwellia asteriadis</name>
    <dbReference type="NCBI Taxonomy" id="517723"/>
    <lineage>
        <taxon>Bacteria</taxon>
        <taxon>Pseudomonadati</taxon>
        <taxon>Pseudomonadota</taxon>
        <taxon>Gammaproteobacteria</taxon>
        <taxon>Alteromonadales</taxon>
        <taxon>Colwelliaceae</taxon>
        <taxon>Colwellia</taxon>
    </lineage>
</organism>
<reference evidence="5" key="1">
    <citation type="journal article" date="2019" name="Int. J. Syst. Evol. Microbiol.">
        <title>The Global Catalogue of Microorganisms (GCM) 10K type strain sequencing project: providing services to taxonomists for standard genome sequencing and annotation.</title>
        <authorList>
            <consortium name="The Broad Institute Genomics Platform"/>
            <consortium name="The Broad Institute Genome Sequencing Center for Infectious Disease"/>
            <person name="Wu L."/>
            <person name="Ma J."/>
        </authorList>
    </citation>
    <scope>NUCLEOTIDE SEQUENCE [LARGE SCALE GENOMIC DNA]</scope>
    <source>
        <strain evidence="5">JCM 15608</strain>
    </source>
</reference>
<comment type="caution">
    <text evidence="4">The sequence shown here is derived from an EMBL/GenBank/DDBJ whole genome shotgun (WGS) entry which is preliminary data.</text>
</comment>
<feature type="chain" id="PRO_5046773889" evidence="1">
    <location>
        <begin position="33"/>
        <end position="817"/>
    </location>
</feature>
<dbReference type="Proteomes" id="UP001500021">
    <property type="component" value="Unassembled WGS sequence"/>
</dbReference>